<dbReference type="EMBL" id="BK032719">
    <property type="protein sequence ID" value="DAF56569.1"/>
    <property type="molecule type" value="Genomic_DNA"/>
</dbReference>
<evidence type="ECO:0000313" key="1">
    <source>
        <dbReference type="EMBL" id="DAF56569.1"/>
    </source>
</evidence>
<sequence length="41" mass="4385">MSSFLGLSVCGDDSEILRHSCGYLTDCSESSNHFRISTASA</sequence>
<reference evidence="1" key="1">
    <citation type="journal article" date="2021" name="Proc. Natl. Acad. Sci. U.S.A.">
        <title>A Catalog of Tens of Thousands of Viruses from Human Metagenomes Reveals Hidden Associations with Chronic Diseases.</title>
        <authorList>
            <person name="Tisza M.J."/>
            <person name="Buck C.B."/>
        </authorList>
    </citation>
    <scope>NUCLEOTIDE SEQUENCE</scope>
    <source>
        <strain evidence="1">CtSOv1</strain>
    </source>
</reference>
<accession>A0A8S5SZY4</accession>
<protein>
    <submittedName>
        <fullName evidence="1">Uncharacterized protein</fullName>
    </submittedName>
</protein>
<organism evidence="1">
    <name type="scientific">Siphoviridae sp. ctSOv1</name>
    <dbReference type="NCBI Taxonomy" id="2827872"/>
    <lineage>
        <taxon>Viruses</taxon>
        <taxon>Duplodnaviria</taxon>
        <taxon>Heunggongvirae</taxon>
        <taxon>Uroviricota</taxon>
        <taxon>Caudoviricetes</taxon>
    </lineage>
</organism>
<name>A0A8S5SZY4_9CAUD</name>
<proteinExistence type="predicted"/>